<evidence type="ECO:0000313" key="1">
    <source>
        <dbReference type="EMBL" id="CAD8126502.1"/>
    </source>
</evidence>
<dbReference type="EMBL" id="CAJJDN010000168">
    <property type="protein sequence ID" value="CAD8126502.1"/>
    <property type="molecule type" value="Genomic_DNA"/>
</dbReference>
<comment type="caution">
    <text evidence="1">The sequence shown here is derived from an EMBL/GenBank/DDBJ whole genome shotgun (WGS) entry which is preliminary data.</text>
</comment>
<name>A0A8S1RGT8_9CILI</name>
<evidence type="ECO:0000313" key="2">
    <source>
        <dbReference type="Proteomes" id="UP000692954"/>
    </source>
</evidence>
<reference evidence="1" key="1">
    <citation type="submission" date="2021-01" db="EMBL/GenBank/DDBJ databases">
        <authorList>
            <consortium name="Genoscope - CEA"/>
            <person name="William W."/>
        </authorList>
    </citation>
    <scope>NUCLEOTIDE SEQUENCE</scope>
</reference>
<dbReference type="AlphaFoldDB" id="A0A8S1RGT8"/>
<organism evidence="1 2">
    <name type="scientific">Paramecium sonneborni</name>
    <dbReference type="NCBI Taxonomy" id="65129"/>
    <lineage>
        <taxon>Eukaryota</taxon>
        <taxon>Sar</taxon>
        <taxon>Alveolata</taxon>
        <taxon>Ciliophora</taxon>
        <taxon>Intramacronucleata</taxon>
        <taxon>Oligohymenophorea</taxon>
        <taxon>Peniculida</taxon>
        <taxon>Parameciidae</taxon>
        <taxon>Paramecium</taxon>
    </lineage>
</organism>
<dbReference type="Proteomes" id="UP000692954">
    <property type="component" value="Unassembled WGS sequence"/>
</dbReference>
<sequence>MEFKVDNQIDRNIFSNKIREVIKRWEQFFQKKRRQKRTE</sequence>
<protein>
    <submittedName>
        <fullName evidence="1">Uncharacterized protein</fullName>
    </submittedName>
</protein>
<accession>A0A8S1RGT8</accession>
<keyword evidence="2" id="KW-1185">Reference proteome</keyword>
<gene>
    <name evidence="1" type="ORF">PSON_ATCC_30995.1.T1680002</name>
</gene>
<proteinExistence type="predicted"/>